<dbReference type="SUPFAM" id="SSF88659">
    <property type="entry name" value="Sigma3 and sigma4 domains of RNA polymerase sigma factors"/>
    <property type="match status" value="1"/>
</dbReference>
<dbReference type="NCBIfam" id="TIGR02937">
    <property type="entry name" value="sigma70-ECF"/>
    <property type="match status" value="1"/>
</dbReference>
<keyword evidence="4" id="KW-0238">DNA-binding</keyword>
<dbReference type="Pfam" id="PF20239">
    <property type="entry name" value="DUF6596"/>
    <property type="match status" value="1"/>
</dbReference>
<dbReference type="InterPro" id="IPR014284">
    <property type="entry name" value="RNA_pol_sigma-70_dom"/>
</dbReference>
<evidence type="ECO:0000256" key="3">
    <source>
        <dbReference type="ARBA" id="ARBA00023082"/>
    </source>
</evidence>
<dbReference type="PANTHER" id="PTHR47756:SF2">
    <property type="entry name" value="BLL6612 PROTEIN"/>
    <property type="match status" value="1"/>
</dbReference>
<sequence>MAAVTDAEIARVFRSEHGRAVAVLVRAFGDIDLAEESVQDAFAVAVARWPADGLPPSPAGWIVTTARRRAIDRIRRENARAGKHAEAARLHEAGTSAVDEENAVPDDRLRLIFTCCHPALAPAARVALTLRLLGGLSTADIARAFLVPEKTMAQRLVRAKGKIRDARIPYRVPGPAELPARLASVLAVVYLVFTEGHTAAGGDRLVRDDLCVEAVRLARLLAELLPDEPEVLGLLALLLLADARRPARTNADGDLIPLAAQDRTLWDRDLITEGQSLVRRCLQLRRPGPYQLQAAIAAVHSDAATVETTDWRQVVALYDQLLVVAPTPVAALHRAVAVAEVDGPAAGLDLVDSLDLDRYHLWHAVRADLLRRLGRLPEAVAAYDAALVRATNAAERGFLQRRRAELS</sequence>
<reference evidence="10" key="2">
    <citation type="submission" date="2015-01" db="EMBL/GenBank/DDBJ databases">
        <title>Draft genome sequence of potential hydrocarbon metabolising strain of Rhodococcus rhodochrous.</title>
        <authorList>
            <person name="Aggarwal R.K."/>
            <person name="Dawar C."/>
        </authorList>
    </citation>
    <scope>NUCLEOTIDE SEQUENCE [LARGE SCALE GENOMIC DNA]</scope>
    <source>
        <strain evidence="10">KG-21</strain>
    </source>
</reference>
<keyword evidence="2" id="KW-0805">Transcription regulation</keyword>
<accession>A0A0N0S0V2</accession>
<organism evidence="9 10">
    <name type="scientific">Rhodococcus rhodochrous KG-21</name>
    <dbReference type="NCBI Taxonomy" id="1441923"/>
    <lineage>
        <taxon>Bacteria</taxon>
        <taxon>Bacillati</taxon>
        <taxon>Actinomycetota</taxon>
        <taxon>Actinomycetes</taxon>
        <taxon>Mycobacteriales</taxon>
        <taxon>Nocardiaceae</taxon>
        <taxon>Rhodococcus</taxon>
    </lineage>
</organism>
<dbReference type="Proteomes" id="UP000037712">
    <property type="component" value="Unassembled WGS sequence"/>
</dbReference>
<comment type="caution">
    <text evidence="9">The sequence shown here is derived from an EMBL/GenBank/DDBJ whole genome shotgun (WGS) entry which is preliminary data.</text>
</comment>
<evidence type="ECO:0000259" key="7">
    <source>
        <dbReference type="Pfam" id="PF08281"/>
    </source>
</evidence>
<name>A0A0N0S0V2_RHORH</name>
<dbReference type="AlphaFoldDB" id="A0A0N0S0V2"/>
<evidence type="ECO:0000313" key="9">
    <source>
        <dbReference type="EMBL" id="KOS56093.1"/>
    </source>
</evidence>
<keyword evidence="5" id="KW-0804">Transcription</keyword>
<dbReference type="InterPro" id="IPR046531">
    <property type="entry name" value="DUF6596"/>
</dbReference>
<dbReference type="InterPro" id="IPR007627">
    <property type="entry name" value="RNA_pol_sigma70_r2"/>
</dbReference>
<dbReference type="EMBL" id="AZYO01000024">
    <property type="protein sequence ID" value="KOS56093.1"/>
    <property type="molecule type" value="Genomic_DNA"/>
</dbReference>
<evidence type="ECO:0000313" key="10">
    <source>
        <dbReference type="Proteomes" id="UP000037712"/>
    </source>
</evidence>
<dbReference type="Gene3D" id="1.10.1740.10">
    <property type="match status" value="1"/>
</dbReference>
<dbReference type="PATRIC" id="fig|1441923.3.peg.2497"/>
<dbReference type="InterPro" id="IPR036388">
    <property type="entry name" value="WH-like_DNA-bd_sf"/>
</dbReference>
<gene>
    <name evidence="9" type="ORF">Z051_11325</name>
</gene>
<evidence type="ECO:0000256" key="1">
    <source>
        <dbReference type="ARBA" id="ARBA00010641"/>
    </source>
</evidence>
<feature type="domain" description="RNA polymerase sigma factor 70 region 4 type 2" evidence="7">
    <location>
        <begin position="112"/>
        <end position="162"/>
    </location>
</feature>
<dbReference type="Gene3D" id="1.10.10.10">
    <property type="entry name" value="Winged helix-like DNA-binding domain superfamily/Winged helix DNA-binding domain"/>
    <property type="match status" value="1"/>
</dbReference>
<dbReference type="InterPro" id="IPR013324">
    <property type="entry name" value="RNA_pol_sigma_r3/r4-like"/>
</dbReference>
<dbReference type="RefSeq" id="WP_054372771.1">
    <property type="nucleotide sequence ID" value="NZ_AZYO01000024.1"/>
</dbReference>
<evidence type="ECO:0000259" key="6">
    <source>
        <dbReference type="Pfam" id="PF04542"/>
    </source>
</evidence>
<dbReference type="GO" id="GO:0003677">
    <property type="term" value="F:DNA binding"/>
    <property type="evidence" value="ECO:0007669"/>
    <property type="project" value="UniProtKB-KW"/>
</dbReference>
<dbReference type="GO" id="GO:0006352">
    <property type="term" value="P:DNA-templated transcription initiation"/>
    <property type="evidence" value="ECO:0007669"/>
    <property type="project" value="InterPro"/>
</dbReference>
<dbReference type="InterPro" id="IPR013249">
    <property type="entry name" value="RNA_pol_sigma70_r4_t2"/>
</dbReference>
<dbReference type="Pfam" id="PF04542">
    <property type="entry name" value="Sigma70_r2"/>
    <property type="match status" value="1"/>
</dbReference>
<reference evidence="9 10" key="1">
    <citation type="journal article" date="2015" name="Genome Announc.">
        <title>Draft Genome Sequence of Rhodococcus rhodochrous Strain KG-21, a Soil Isolate from Oil Fields of Krishna-Godavari Basin, India.</title>
        <authorList>
            <person name="Dawar C."/>
            <person name="Aggarwal R.K."/>
        </authorList>
    </citation>
    <scope>NUCLEOTIDE SEQUENCE [LARGE SCALE GENOMIC DNA]</scope>
    <source>
        <strain evidence="9 10">KG-21</strain>
    </source>
</reference>
<comment type="similarity">
    <text evidence="1">Belongs to the sigma-70 factor family. ECF subfamily.</text>
</comment>
<evidence type="ECO:0000256" key="2">
    <source>
        <dbReference type="ARBA" id="ARBA00023015"/>
    </source>
</evidence>
<dbReference type="PANTHER" id="PTHR47756">
    <property type="entry name" value="BLL6612 PROTEIN-RELATED"/>
    <property type="match status" value="1"/>
</dbReference>
<feature type="domain" description="DUF6596" evidence="8">
    <location>
        <begin position="181"/>
        <end position="281"/>
    </location>
</feature>
<dbReference type="Pfam" id="PF08281">
    <property type="entry name" value="Sigma70_r4_2"/>
    <property type="match status" value="1"/>
</dbReference>
<dbReference type="GO" id="GO:0016987">
    <property type="term" value="F:sigma factor activity"/>
    <property type="evidence" value="ECO:0007669"/>
    <property type="project" value="UniProtKB-KW"/>
</dbReference>
<evidence type="ECO:0000256" key="4">
    <source>
        <dbReference type="ARBA" id="ARBA00023125"/>
    </source>
</evidence>
<protein>
    <submittedName>
        <fullName evidence="9">RNA polymerase subunit sigma-24</fullName>
    </submittedName>
</protein>
<keyword evidence="3" id="KW-0731">Sigma factor</keyword>
<feature type="domain" description="RNA polymerase sigma-70 region 2" evidence="6">
    <location>
        <begin position="13"/>
        <end position="78"/>
    </location>
</feature>
<dbReference type="InterPro" id="IPR013325">
    <property type="entry name" value="RNA_pol_sigma_r2"/>
</dbReference>
<evidence type="ECO:0000256" key="5">
    <source>
        <dbReference type="ARBA" id="ARBA00023163"/>
    </source>
</evidence>
<evidence type="ECO:0000259" key="8">
    <source>
        <dbReference type="Pfam" id="PF20239"/>
    </source>
</evidence>
<dbReference type="SUPFAM" id="SSF88946">
    <property type="entry name" value="Sigma2 domain of RNA polymerase sigma factors"/>
    <property type="match status" value="1"/>
</dbReference>
<proteinExistence type="inferred from homology"/>